<evidence type="ECO:0000256" key="1">
    <source>
        <dbReference type="ARBA" id="ARBA00023015"/>
    </source>
</evidence>
<evidence type="ECO:0000256" key="2">
    <source>
        <dbReference type="ARBA" id="ARBA00023125"/>
    </source>
</evidence>
<dbReference type="GO" id="GO:0043565">
    <property type="term" value="F:sequence-specific DNA binding"/>
    <property type="evidence" value="ECO:0007669"/>
    <property type="project" value="InterPro"/>
</dbReference>
<evidence type="ECO:0000313" key="6">
    <source>
        <dbReference type="Proteomes" id="UP000075420"/>
    </source>
</evidence>
<protein>
    <recommendedName>
        <fullName evidence="4">HTH araC/xylS-type domain-containing protein</fullName>
    </recommendedName>
</protein>
<sequence length="328" mass="36227">MAREARSVWFFGFPNSELLDLCGPWEVLGHANEVLGWRAYALELVTPLGGEVRTRHGLVVGGARPLRAGGYPEVAFVAGGSPFLPLPPSEARLVRWLRRHHGRVPAIVSICTGAFVLGEAGLLAGRRVTTHWRFLDDLRARFPDARVVDDGIFVRDGSLWTSAGITSGVDLTLALVEEDHGHRVAMAVAKDLVLFLRRSGHQAQFSPMLRRQESEPARLRDLSSFVLEHIDEPLPVERVARAAGMSPRSLARWCRAELGESPAELVRRHRVEEARRLLEGTALSLKEIAARTGLGDASTLWRVFSRRLGVTPAAYRERFASNTATRAS</sequence>
<dbReference type="Proteomes" id="UP000075420">
    <property type="component" value="Unassembled WGS sequence"/>
</dbReference>
<dbReference type="InterPro" id="IPR052158">
    <property type="entry name" value="INH-QAR"/>
</dbReference>
<dbReference type="InterPro" id="IPR029062">
    <property type="entry name" value="Class_I_gatase-like"/>
</dbReference>
<keyword evidence="1" id="KW-0805">Transcription regulation</keyword>
<proteinExistence type="predicted"/>
<dbReference type="Gene3D" id="3.40.50.880">
    <property type="match status" value="1"/>
</dbReference>
<dbReference type="Pfam" id="PF12833">
    <property type="entry name" value="HTH_18"/>
    <property type="match status" value="1"/>
</dbReference>
<dbReference type="PROSITE" id="PS01124">
    <property type="entry name" value="HTH_ARAC_FAMILY_2"/>
    <property type="match status" value="1"/>
</dbReference>
<dbReference type="GO" id="GO:0003700">
    <property type="term" value="F:DNA-binding transcription factor activity"/>
    <property type="evidence" value="ECO:0007669"/>
    <property type="project" value="InterPro"/>
</dbReference>
<reference evidence="5 6" key="1">
    <citation type="submission" date="2014-02" db="EMBL/GenBank/DDBJ databases">
        <title>The small core and large imbalanced accessory genome model reveals a collaborative survival strategy of Sorangium cellulosum strains in nature.</title>
        <authorList>
            <person name="Han K."/>
            <person name="Peng R."/>
            <person name="Blom J."/>
            <person name="Li Y.-Z."/>
        </authorList>
    </citation>
    <scope>NUCLEOTIDE SEQUENCE [LARGE SCALE GENOMIC DNA]</scope>
    <source>
        <strain evidence="5 6">So0157-25</strain>
    </source>
</reference>
<evidence type="ECO:0000313" key="5">
    <source>
        <dbReference type="EMBL" id="KYF58994.1"/>
    </source>
</evidence>
<keyword evidence="2" id="KW-0238">DNA-binding</keyword>
<organism evidence="5 6">
    <name type="scientific">Sorangium cellulosum</name>
    <name type="common">Polyangium cellulosum</name>
    <dbReference type="NCBI Taxonomy" id="56"/>
    <lineage>
        <taxon>Bacteria</taxon>
        <taxon>Pseudomonadati</taxon>
        <taxon>Myxococcota</taxon>
        <taxon>Polyangia</taxon>
        <taxon>Polyangiales</taxon>
        <taxon>Polyangiaceae</taxon>
        <taxon>Sorangium</taxon>
    </lineage>
</organism>
<evidence type="ECO:0000259" key="4">
    <source>
        <dbReference type="PROSITE" id="PS01124"/>
    </source>
</evidence>
<dbReference type="PANTHER" id="PTHR43130">
    <property type="entry name" value="ARAC-FAMILY TRANSCRIPTIONAL REGULATOR"/>
    <property type="match status" value="1"/>
</dbReference>
<dbReference type="SMART" id="SM00342">
    <property type="entry name" value="HTH_ARAC"/>
    <property type="match status" value="1"/>
</dbReference>
<dbReference type="InterPro" id="IPR002818">
    <property type="entry name" value="DJ-1/PfpI"/>
</dbReference>
<dbReference type="InterPro" id="IPR018062">
    <property type="entry name" value="HTH_AraC-typ_CS"/>
</dbReference>
<dbReference type="AlphaFoldDB" id="A0A150PTK7"/>
<evidence type="ECO:0000256" key="3">
    <source>
        <dbReference type="ARBA" id="ARBA00023163"/>
    </source>
</evidence>
<dbReference type="CDD" id="cd03137">
    <property type="entry name" value="GATase1_AraC_1"/>
    <property type="match status" value="1"/>
</dbReference>
<dbReference type="SUPFAM" id="SSF52317">
    <property type="entry name" value="Class I glutamine amidotransferase-like"/>
    <property type="match status" value="1"/>
</dbReference>
<accession>A0A150PTK7</accession>
<comment type="caution">
    <text evidence="5">The sequence shown here is derived from an EMBL/GenBank/DDBJ whole genome shotgun (WGS) entry which is preliminary data.</text>
</comment>
<dbReference type="PROSITE" id="PS00041">
    <property type="entry name" value="HTH_ARAC_FAMILY_1"/>
    <property type="match status" value="1"/>
</dbReference>
<dbReference type="InterPro" id="IPR018060">
    <property type="entry name" value="HTH_AraC"/>
</dbReference>
<dbReference type="SUPFAM" id="SSF46689">
    <property type="entry name" value="Homeodomain-like"/>
    <property type="match status" value="2"/>
</dbReference>
<dbReference type="Gene3D" id="1.10.10.60">
    <property type="entry name" value="Homeodomain-like"/>
    <property type="match status" value="1"/>
</dbReference>
<name>A0A150PTK7_SORCE</name>
<dbReference type="PANTHER" id="PTHR43130:SF3">
    <property type="entry name" value="HTH-TYPE TRANSCRIPTIONAL REGULATOR RV1931C"/>
    <property type="match status" value="1"/>
</dbReference>
<dbReference type="InterPro" id="IPR009057">
    <property type="entry name" value="Homeodomain-like_sf"/>
</dbReference>
<dbReference type="Pfam" id="PF01965">
    <property type="entry name" value="DJ-1_PfpI"/>
    <property type="match status" value="1"/>
</dbReference>
<gene>
    <name evidence="5" type="ORF">BE08_31155</name>
</gene>
<feature type="domain" description="HTH araC/xylS-type" evidence="4">
    <location>
        <begin position="220"/>
        <end position="318"/>
    </location>
</feature>
<keyword evidence="3" id="KW-0804">Transcription</keyword>
<dbReference type="EMBL" id="JELY01000551">
    <property type="protein sequence ID" value="KYF58994.1"/>
    <property type="molecule type" value="Genomic_DNA"/>
</dbReference>